<evidence type="ECO:0000313" key="2">
    <source>
        <dbReference type="Proteomes" id="UP000199494"/>
    </source>
</evidence>
<dbReference type="OrthoDB" id="334507at2"/>
<dbReference type="PRINTS" id="PR00412">
    <property type="entry name" value="EPOXHYDRLASE"/>
</dbReference>
<dbReference type="SUPFAM" id="SSF53474">
    <property type="entry name" value="alpha/beta-Hydrolases"/>
    <property type="match status" value="1"/>
</dbReference>
<gene>
    <name evidence="1" type="ORF">SAMN05421630_1011152</name>
</gene>
<dbReference type="Proteomes" id="UP000199494">
    <property type="component" value="Unassembled WGS sequence"/>
</dbReference>
<dbReference type="STRING" id="530584.SAMN05421630_1011152"/>
<dbReference type="InterPro" id="IPR000639">
    <property type="entry name" value="Epox_hydrolase-like"/>
</dbReference>
<accession>A0A222VPS7</accession>
<dbReference type="PANTHER" id="PTHR43194">
    <property type="entry name" value="HYDROLASE ALPHA/BETA FOLD FAMILY"/>
    <property type="match status" value="1"/>
</dbReference>
<dbReference type="InterPro" id="IPR050228">
    <property type="entry name" value="Carboxylesterase_BioH"/>
</dbReference>
<sequence>MELSRTFEWRGRTVAWDRLGQGPAVVLCHGTPWSARLWVPFARALSREFTVYLWDMPGYGQSSKHVGHAVDLGVQGELLADLIGHWGLTDPHVIAHDYGGAVSLRAHLLHGAGYASLALVDVVALRPWGSEFFRLVAANAEVFAAQPPGVHRGALEAYIGTASYRGLTAEQLDTLTAPWLTVEGQRAFYQQIAEADERYTAEIEDRYGDLALPATVIWGTDDTWIPVDRARRLADAIPGATVELIAEAGHLVHYDAPVELATALHRWLVSQRPR</sequence>
<dbReference type="RefSeq" id="WP_091797997.1">
    <property type="nucleotide sequence ID" value="NZ_CP016353.1"/>
</dbReference>
<proteinExistence type="predicted"/>
<dbReference type="PRINTS" id="PR00111">
    <property type="entry name" value="ABHYDROLASE"/>
</dbReference>
<dbReference type="Pfam" id="PF00561">
    <property type="entry name" value="Abhydrolase_1"/>
    <property type="match status" value="1"/>
</dbReference>
<reference evidence="1 2" key="1">
    <citation type="submission" date="2016-10" db="EMBL/GenBank/DDBJ databases">
        <authorList>
            <person name="de Groot N.N."/>
        </authorList>
    </citation>
    <scope>NUCLEOTIDE SEQUENCE [LARGE SCALE GENOMIC DNA]</scope>
    <source>
        <strain evidence="1 2">CGMCC 4.5506</strain>
    </source>
</reference>
<organism evidence="1 2">
    <name type="scientific">Prauserella marina</name>
    <dbReference type="NCBI Taxonomy" id="530584"/>
    <lineage>
        <taxon>Bacteria</taxon>
        <taxon>Bacillati</taxon>
        <taxon>Actinomycetota</taxon>
        <taxon>Actinomycetes</taxon>
        <taxon>Pseudonocardiales</taxon>
        <taxon>Pseudonocardiaceae</taxon>
        <taxon>Prauserella</taxon>
    </lineage>
</organism>
<evidence type="ECO:0000313" key="1">
    <source>
        <dbReference type="EMBL" id="SDC28898.1"/>
    </source>
</evidence>
<keyword evidence="2" id="KW-1185">Reference proteome</keyword>
<dbReference type="PANTHER" id="PTHR43194:SF5">
    <property type="entry name" value="PIMELOYL-[ACYL-CARRIER PROTEIN] METHYL ESTER ESTERASE"/>
    <property type="match status" value="1"/>
</dbReference>
<dbReference type="KEGG" id="pmad:BAY61_13835"/>
<protein>
    <submittedName>
        <fullName evidence="1">Pimeloyl-ACP methyl ester carboxylesterase</fullName>
    </submittedName>
</protein>
<dbReference type="GO" id="GO:0003824">
    <property type="term" value="F:catalytic activity"/>
    <property type="evidence" value="ECO:0007669"/>
    <property type="project" value="InterPro"/>
</dbReference>
<dbReference type="EMBL" id="FMZE01000001">
    <property type="protein sequence ID" value="SDC28898.1"/>
    <property type="molecule type" value="Genomic_DNA"/>
</dbReference>
<dbReference type="InterPro" id="IPR000073">
    <property type="entry name" value="AB_hydrolase_1"/>
</dbReference>
<dbReference type="InterPro" id="IPR029058">
    <property type="entry name" value="AB_hydrolase_fold"/>
</dbReference>
<dbReference type="Gene3D" id="3.40.50.1820">
    <property type="entry name" value="alpha/beta hydrolase"/>
    <property type="match status" value="1"/>
</dbReference>
<name>A0A222VPS7_9PSEU</name>
<dbReference type="AlphaFoldDB" id="A0A222VPS7"/>